<feature type="domain" description="FAD dependent oxidoreductase" evidence="2">
    <location>
        <begin position="8"/>
        <end position="396"/>
    </location>
</feature>
<dbReference type="SUPFAM" id="SSF51905">
    <property type="entry name" value="FAD/NAD(P)-binding domain"/>
    <property type="match status" value="1"/>
</dbReference>
<dbReference type="Proteomes" id="UP000193827">
    <property type="component" value="Unassembled WGS sequence"/>
</dbReference>
<keyword evidence="4" id="KW-1185">Reference proteome</keyword>
<dbReference type="Pfam" id="PF01266">
    <property type="entry name" value="DAO"/>
    <property type="match status" value="1"/>
</dbReference>
<dbReference type="PANTHER" id="PTHR13847:SF289">
    <property type="entry name" value="GLYCINE OXIDASE"/>
    <property type="match status" value="1"/>
</dbReference>
<dbReference type="OrthoDB" id="9805337at2"/>
<proteinExistence type="predicted"/>
<gene>
    <name evidence="3" type="primary">dadA_3</name>
    <name evidence="3" type="ORF">PEL8287_03510</name>
</gene>
<evidence type="ECO:0000259" key="2">
    <source>
        <dbReference type="Pfam" id="PF01266"/>
    </source>
</evidence>
<organism evidence="3 4">
    <name type="scientific">Roseovarius litorisediminis</name>
    <dbReference type="NCBI Taxonomy" id="1312363"/>
    <lineage>
        <taxon>Bacteria</taxon>
        <taxon>Pseudomonadati</taxon>
        <taxon>Pseudomonadota</taxon>
        <taxon>Alphaproteobacteria</taxon>
        <taxon>Rhodobacterales</taxon>
        <taxon>Roseobacteraceae</taxon>
        <taxon>Roseovarius</taxon>
    </lineage>
</organism>
<dbReference type="EC" id="1.4.99.6" evidence="3"/>
<evidence type="ECO:0000313" key="3">
    <source>
        <dbReference type="EMBL" id="SLN64020.1"/>
    </source>
</evidence>
<dbReference type="PANTHER" id="PTHR13847">
    <property type="entry name" value="SARCOSINE DEHYDROGENASE-RELATED"/>
    <property type="match status" value="1"/>
</dbReference>
<dbReference type="InterPro" id="IPR006076">
    <property type="entry name" value="FAD-dep_OxRdtase"/>
</dbReference>
<evidence type="ECO:0000313" key="4">
    <source>
        <dbReference type="Proteomes" id="UP000193827"/>
    </source>
</evidence>
<dbReference type="SUPFAM" id="SSF54373">
    <property type="entry name" value="FAD-linked reductases, C-terminal domain"/>
    <property type="match status" value="1"/>
</dbReference>
<dbReference type="GO" id="GO:0005737">
    <property type="term" value="C:cytoplasm"/>
    <property type="evidence" value="ECO:0007669"/>
    <property type="project" value="TreeGrafter"/>
</dbReference>
<protein>
    <submittedName>
        <fullName evidence="3">D-amino acid dehydrogenase small subunit</fullName>
        <ecNumber evidence="3">1.4.99.6</ecNumber>
    </submittedName>
</protein>
<dbReference type="Gene3D" id="3.50.50.60">
    <property type="entry name" value="FAD/NAD(P)-binding domain"/>
    <property type="match status" value="2"/>
</dbReference>
<accession>A0A1Y5THA5</accession>
<dbReference type="Gene3D" id="3.30.9.10">
    <property type="entry name" value="D-Amino Acid Oxidase, subunit A, domain 2"/>
    <property type="match status" value="1"/>
</dbReference>
<dbReference type="InterPro" id="IPR036188">
    <property type="entry name" value="FAD/NAD-bd_sf"/>
</dbReference>
<dbReference type="EMBL" id="FWFL01000011">
    <property type="protein sequence ID" value="SLN64020.1"/>
    <property type="molecule type" value="Genomic_DNA"/>
</dbReference>
<dbReference type="RefSeq" id="WP_085893709.1">
    <property type="nucleotide sequence ID" value="NZ_FWFL01000011.1"/>
</dbReference>
<evidence type="ECO:0000256" key="1">
    <source>
        <dbReference type="ARBA" id="ARBA00023002"/>
    </source>
</evidence>
<dbReference type="AlphaFoldDB" id="A0A1Y5THA5"/>
<reference evidence="3 4" key="1">
    <citation type="submission" date="2017-03" db="EMBL/GenBank/DDBJ databases">
        <authorList>
            <person name="Afonso C.L."/>
            <person name="Miller P.J."/>
            <person name="Scott M.A."/>
            <person name="Spackman E."/>
            <person name="Goraichik I."/>
            <person name="Dimitrov K.M."/>
            <person name="Suarez D.L."/>
            <person name="Swayne D.E."/>
        </authorList>
    </citation>
    <scope>NUCLEOTIDE SEQUENCE [LARGE SCALE GENOMIC DNA]</scope>
    <source>
        <strain evidence="3 4">CECT 8287</strain>
    </source>
</reference>
<sequence>MAQNDFELIVVGAGIVGMSAALWAQKEGLKTLICDPNPPGSGTTYGSACTIATYACIPVNSPSVFTSLPHLLTSRESPLSFNLWHGLKNPRWMVSFLKNCRTANVRHISQTLGQILAQADAGLNPLITEARAEDLMVSNDCLYVWSSRSGYEGALESNAMRRAQGVDFNELSPDEVRQLEPDLQLPVHRGLHFKGARHVTNPQELVTRMQKRFQALGGTYLPHSVIRCRPDDTGVTAYMSDGTQIRAGRLALCAGARSCQISGSGAERLPLGTERGYHILYRNHGGLVSRPVGWAEAGFYATPMAHGLRIAGTVEINAIDAAFNTRCTNYLQRKSHEMFGPLGPPEDTWLGHRPTMPDALPVIGYSPASDRIILAFGHQHIGLTLGGVTGRIVTDLARGQPSLCDITNFAPQRFGRRD</sequence>
<dbReference type="GO" id="GO:0016491">
    <property type="term" value="F:oxidoreductase activity"/>
    <property type="evidence" value="ECO:0007669"/>
    <property type="project" value="UniProtKB-KW"/>
</dbReference>
<name>A0A1Y5THA5_9RHOB</name>
<keyword evidence="1 3" id="KW-0560">Oxidoreductase</keyword>